<dbReference type="AlphaFoldDB" id="A0A0M3KG97"/>
<dbReference type="EMBL" id="UYRR01037166">
    <property type="protein sequence ID" value="VDK69311.1"/>
    <property type="molecule type" value="Genomic_DNA"/>
</dbReference>
<dbReference type="OrthoDB" id="5841096at2759"/>
<evidence type="ECO:0000256" key="1">
    <source>
        <dbReference type="SAM" id="MobiDB-lite"/>
    </source>
</evidence>
<name>A0A0M3KG97_ANISI</name>
<keyword evidence="3" id="KW-1185">Reference proteome</keyword>
<feature type="compositionally biased region" description="Polar residues" evidence="1">
    <location>
        <begin position="112"/>
        <end position="125"/>
    </location>
</feature>
<feature type="compositionally biased region" description="Pro residues" evidence="1">
    <location>
        <begin position="65"/>
        <end position="76"/>
    </location>
</feature>
<sequence length="160" mass="16300">MTNVKNAASPTVPSSTGDSVSTQPSLTSAQNQAGAATGQPPYPVGAQPHPQPPQNPNFVTQTPLGSPPPHPPPPHPSAAVGPQPAGTIPATTQSPYSEPPPSYQAAMAYPANASTFPSMWDSSNAHPKPNEGGAVPPGYTSYPPYNQQFPAPPPPIAGEQ</sequence>
<reference evidence="2 3" key="2">
    <citation type="submission" date="2018-11" db="EMBL/GenBank/DDBJ databases">
        <authorList>
            <consortium name="Pathogen Informatics"/>
        </authorList>
    </citation>
    <scope>NUCLEOTIDE SEQUENCE [LARGE SCALE GENOMIC DNA]</scope>
</reference>
<feature type="region of interest" description="Disordered" evidence="1">
    <location>
        <begin position="1"/>
        <end position="160"/>
    </location>
</feature>
<reference evidence="4" key="1">
    <citation type="submission" date="2017-02" db="UniProtKB">
        <authorList>
            <consortium name="WormBaseParasite"/>
        </authorList>
    </citation>
    <scope>IDENTIFICATION</scope>
</reference>
<evidence type="ECO:0000313" key="2">
    <source>
        <dbReference type="EMBL" id="VDK69311.1"/>
    </source>
</evidence>
<evidence type="ECO:0000313" key="3">
    <source>
        <dbReference type="Proteomes" id="UP000267096"/>
    </source>
</evidence>
<protein>
    <submittedName>
        <fullName evidence="4">MAPK-interacting and spindle-stabilizing protein-like</fullName>
    </submittedName>
</protein>
<feature type="compositionally biased region" description="Pro residues" evidence="1">
    <location>
        <begin position="150"/>
        <end position="160"/>
    </location>
</feature>
<proteinExistence type="predicted"/>
<dbReference type="Proteomes" id="UP000267096">
    <property type="component" value="Unassembled WGS sequence"/>
</dbReference>
<evidence type="ECO:0000313" key="4">
    <source>
        <dbReference type="WBParaSite" id="ASIM_0002001001-mRNA-1"/>
    </source>
</evidence>
<organism evidence="4">
    <name type="scientific">Anisakis simplex</name>
    <name type="common">Herring worm</name>
    <dbReference type="NCBI Taxonomy" id="6269"/>
    <lineage>
        <taxon>Eukaryota</taxon>
        <taxon>Metazoa</taxon>
        <taxon>Ecdysozoa</taxon>
        <taxon>Nematoda</taxon>
        <taxon>Chromadorea</taxon>
        <taxon>Rhabditida</taxon>
        <taxon>Spirurina</taxon>
        <taxon>Ascaridomorpha</taxon>
        <taxon>Ascaridoidea</taxon>
        <taxon>Anisakidae</taxon>
        <taxon>Anisakis</taxon>
        <taxon>Anisakis simplex complex</taxon>
    </lineage>
</organism>
<gene>
    <name evidence="2" type="ORF">ASIM_LOCUS19395</name>
</gene>
<dbReference type="PRINTS" id="PR01217">
    <property type="entry name" value="PRICHEXTENSN"/>
</dbReference>
<dbReference type="WBParaSite" id="ASIM_0002001001-mRNA-1">
    <property type="protein sequence ID" value="ASIM_0002001001-mRNA-1"/>
    <property type="gene ID" value="ASIM_0002001001"/>
</dbReference>
<accession>A0A0M3KG97</accession>
<feature type="compositionally biased region" description="Polar residues" evidence="1">
    <location>
        <begin position="1"/>
        <end position="34"/>
    </location>
</feature>